<comment type="caution">
    <text evidence="2">The sequence shown here is derived from an EMBL/GenBank/DDBJ whole genome shotgun (WGS) entry which is preliminary data.</text>
</comment>
<keyword evidence="3" id="KW-1185">Reference proteome</keyword>
<evidence type="ECO:0000313" key="3">
    <source>
        <dbReference type="Proteomes" id="UP000604475"/>
    </source>
</evidence>
<evidence type="ECO:0000259" key="1">
    <source>
        <dbReference type="Pfam" id="PF04738"/>
    </source>
</evidence>
<organism evidence="2 3">
    <name type="scientific">Frankia nepalensis</name>
    <dbReference type="NCBI Taxonomy" id="1836974"/>
    <lineage>
        <taxon>Bacteria</taxon>
        <taxon>Bacillati</taxon>
        <taxon>Actinomycetota</taxon>
        <taxon>Actinomycetes</taxon>
        <taxon>Frankiales</taxon>
        <taxon>Frankiaceae</taxon>
        <taxon>Frankia</taxon>
    </lineage>
</organism>
<accession>A0A937RGV5</accession>
<evidence type="ECO:0000313" key="2">
    <source>
        <dbReference type="EMBL" id="MBL7625811.1"/>
    </source>
</evidence>
<dbReference type="EMBL" id="JAEACQ010000068">
    <property type="protein sequence ID" value="MBL7625811.1"/>
    <property type="molecule type" value="Genomic_DNA"/>
</dbReference>
<gene>
    <name evidence="2" type="ORF">I7412_01170</name>
</gene>
<dbReference type="InterPro" id="IPR006827">
    <property type="entry name" value="Lant_deHydtase_N"/>
</dbReference>
<reference evidence="2" key="1">
    <citation type="submission" date="2020-12" db="EMBL/GenBank/DDBJ databases">
        <title>Genomic characterization of non-nitrogen-fixing Frankia strains.</title>
        <authorList>
            <person name="Carlos-Shanley C."/>
            <person name="Guerra T."/>
            <person name="Hahn D."/>
        </authorList>
    </citation>
    <scope>NUCLEOTIDE SEQUENCE</scope>
    <source>
        <strain evidence="2">CN6</strain>
    </source>
</reference>
<name>A0A937RGV5_9ACTN</name>
<proteinExistence type="predicted"/>
<dbReference type="Pfam" id="PF04738">
    <property type="entry name" value="Lant_dehydr_N"/>
    <property type="match status" value="1"/>
</dbReference>
<feature type="domain" description="Lantibiotic dehydratase N-terminal" evidence="1">
    <location>
        <begin position="2"/>
        <end position="55"/>
    </location>
</feature>
<dbReference type="Proteomes" id="UP000604475">
    <property type="component" value="Unassembled WGS sequence"/>
</dbReference>
<sequence length="64" mass="6941">MARVLTRLGREPPGPAPWADNHRRFVERYGVGSVVPLRDVLDDASGLGYPAGYPGSVLLVPGRR</sequence>
<dbReference type="AlphaFoldDB" id="A0A937RGV5"/>
<protein>
    <submittedName>
        <fullName evidence="2">Lantibiotic dehydratase</fullName>
    </submittedName>
</protein>